<comment type="caution">
    <text evidence="2">The sequence shown here is derived from an EMBL/GenBank/DDBJ whole genome shotgun (WGS) entry which is preliminary data.</text>
</comment>
<dbReference type="EMBL" id="JBBJBU010000002">
    <property type="protein sequence ID" value="KAK7206808.1"/>
    <property type="molecule type" value="Genomic_DNA"/>
</dbReference>
<dbReference type="InterPro" id="IPR053720">
    <property type="entry name" value="Psm_Assembly_Chaperone"/>
</dbReference>
<protein>
    <recommendedName>
        <fullName evidence="4">Proteasome assembly chaperone 3</fullName>
    </recommendedName>
</protein>
<dbReference type="Proteomes" id="UP001498771">
    <property type="component" value="Unassembled WGS sequence"/>
</dbReference>
<name>A0ABR1FCN8_9ASCO</name>
<dbReference type="PANTHER" id="PTHR31051">
    <property type="entry name" value="PROTEASOME ASSEMBLY CHAPERONE 3"/>
    <property type="match status" value="1"/>
</dbReference>
<reference evidence="2 3" key="1">
    <citation type="submission" date="2024-03" db="EMBL/GenBank/DDBJ databases">
        <title>Genome-scale model development and genomic sequencing of the oleaginous clade Lipomyces.</title>
        <authorList>
            <consortium name="Lawrence Berkeley National Laboratory"/>
            <person name="Czajka J.J."/>
            <person name="Han Y."/>
            <person name="Kim J."/>
            <person name="Mondo S.J."/>
            <person name="Hofstad B.A."/>
            <person name="Robles A."/>
            <person name="Haridas S."/>
            <person name="Riley R."/>
            <person name="LaButti K."/>
            <person name="Pangilinan J."/>
            <person name="Andreopoulos W."/>
            <person name="Lipzen A."/>
            <person name="Yan J."/>
            <person name="Wang M."/>
            <person name="Ng V."/>
            <person name="Grigoriev I.V."/>
            <person name="Spatafora J.W."/>
            <person name="Magnuson J.K."/>
            <person name="Baker S.E."/>
            <person name="Pomraning K.R."/>
        </authorList>
    </citation>
    <scope>NUCLEOTIDE SEQUENCE [LARGE SCALE GENOMIC DNA]</scope>
    <source>
        <strain evidence="2 3">Phaff 52-87</strain>
    </source>
</reference>
<evidence type="ECO:0000313" key="2">
    <source>
        <dbReference type="EMBL" id="KAK7206808.1"/>
    </source>
</evidence>
<feature type="compositionally biased region" description="Low complexity" evidence="1">
    <location>
        <begin position="16"/>
        <end position="25"/>
    </location>
</feature>
<dbReference type="Gene3D" id="3.30.230.90">
    <property type="match status" value="1"/>
</dbReference>
<accession>A0ABR1FCN8</accession>
<dbReference type="RefSeq" id="XP_064769841.1">
    <property type="nucleotide sequence ID" value="XM_064909446.1"/>
</dbReference>
<evidence type="ECO:0008006" key="4">
    <source>
        <dbReference type="Google" id="ProtNLM"/>
    </source>
</evidence>
<dbReference type="GeneID" id="90034958"/>
<organism evidence="2 3">
    <name type="scientific">Myxozyma melibiosi</name>
    <dbReference type="NCBI Taxonomy" id="54550"/>
    <lineage>
        <taxon>Eukaryota</taxon>
        <taxon>Fungi</taxon>
        <taxon>Dikarya</taxon>
        <taxon>Ascomycota</taxon>
        <taxon>Saccharomycotina</taxon>
        <taxon>Lipomycetes</taxon>
        <taxon>Lipomycetales</taxon>
        <taxon>Lipomycetaceae</taxon>
        <taxon>Myxozyma</taxon>
    </lineage>
</organism>
<dbReference type="InterPro" id="IPR018788">
    <property type="entry name" value="Proteasome_assmbl_chp_3"/>
</dbReference>
<gene>
    <name evidence="2" type="ORF">BZA70DRAFT_115206</name>
</gene>
<dbReference type="PANTHER" id="PTHR31051:SF1">
    <property type="entry name" value="PROTEASOME ASSEMBLY CHAPERONE 3"/>
    <property type="match status" value="1"/>
</dbReference>
<evidence type="ECO:0000256" key="1">
    <source>
        <dbReference type="SAM" id="MobiDB-lite"/>
    </source>
</evidence>
<sequence length="175" mass="18550">MSSTSILADGPPVTPAPASSSSTLSAPVKTRQSVRMISGVRVDVVVYSFADKIMVLVSQNGRLGKMYYVPLASSASLSAFAFGSGTNPGGEDEYSLLPLTHLTPTPVLGSSADDVEGRIYAVQVASLVSRQSPDERRTVIVGMAATKREATEDLDDAHRSLFLDVLAMVAECRVW</sequence>
<proteinExistence type="predicted"/>
<feature type="region of interest" description="Disordered" evidence="1">
    <location>
        <begin position="1"/>
        <end position="25"/>
    </location>
</feature>
<keyword evidence="3" id="KW-1185">Reference proteome</keyword>
<evidence type="ECO:0000313" key="3">
    <source>
        <dbReference type="Proteomes" id="UP001498771"/>
    </source>
</evidence>